<dbReference type="Proteomes" id="UP000217211">
    <property type="component" value="Plasmid pSJ05684b"/>
</dbReference>
<dbReference type="Gene3D" id="3.30.1310.20">
    <property type="entry name" value="PRTase-like"/>
    <property type="match status" value="1"/>
</dbReference>
<feature type="domain" description="Phosphoribosyltransferase" evidence="1">
    <location>
        <begin position="13"/>
        <end position="181"/>
    </location>
</feature>
<proteinExistence type="predicted"/>
<keyword evidence="2" id="KW-0614">Plasmid</keyword>
<gene>
    <name evidence="2" type="ORF">SJ05684_b47900</name>
</gene>
<dbReference type="OrthoDB" id="9810066at2"/>
<dbReference type="CDD" id="cd06223">
    <property type="entry name" value="PRTases_typeI"/>
    <property type="match status" value="1"/>
</dbReference>
<keyword evidence="3" id="KW-1185">Reference proteome</keyword>
<protein>
    <submittedName>
        <fullName evidence="2">Phosphoribosyl transferase domain protein</fullName>
    </submittedName>
</protein>
<dbReference type="EMBL" id="CP023068">
    <property type="protein sequence ID" value="ASY65772.1"/>
    <property type="molecule type" value="Genomic_DNA"/>
</dbReference>
<organism evidence="2 3">
    <name type="scientific">Sinorhizobium sojae CCBAU 05684</name>
    <dbReference type="NCBI Taxonomy" id="716928"/>
    <lineage>
        <taxon>Bacteria</taxon>
        <taxon>Pseudomonadati</taxon>
        <taxon>Pseudomonadota</taxon>
        <taxon>Alphaproteobacteria</taxon>
        <taxon>Hyphomicrobiales</taxon>
        <taxon>Rhizobiaceae</taxon>
        <taxon>Sinorhizobium/Ensifer group</taxon>
        <taxon>Sinorhizobium</taxon>
    </lineage>
</organism>
<dbReference type="SUPFAM" id="SSF53271">
    <property type="entry name" value="PRTase-like"/>
    <property type="match status" value="1"/>
</dbReference>
<dbReference type="KEGG" id="esj:SJ05684_b47900"/>
<accession>A0A249PJ57</accession>
<dbReference type="eggNOG" id="COG1926">
    <property type="taxonomic scope" value="Bacteria"/>
</dbReference>
<dbReference type="RefSeq" id="WP_034856955.1">
    <property type="nucleotide sequence ID" value="NZ_AJQT01000079.1"/>
</dbReference>
<dbReference type="InterPro" id="IPR029057">
    <property type="entry name" value="PRTase-like"/>
</dbReference>
<reference evidence="2 3" key="1">
    <citation type="submission" date="2017-08" db="EMBL/GenBank/DDBJ databases">
        <title>Multipartite genome sequences of Sinorhizobium species nodulating soybeans.</title>
        <authorList>
            <person name="Tian C.F."/>
        </authorList>
    </citation>
    <scope>NUCLEOTIDE SEQUENCE [LARGE SCALE GENOMIC DNA]</scope>
    <source>
        <strain evidence="2 3">CCBAU 05684</strain>
        <plasmid evidence="3">psj05684b</plasmid>
    </source>
</reference>
<dbReference type="GO" id="GO:0016740">
    <property type="term" value="F:transferase activity"/>
    <property type="evidence" value="ECO:0007669"/>
    <property type="project" value="UniProtKB-KW"/>
</dbReference>
<sequence>MRYSDRSEAGKQLAKALELYRGQDVVVLALPRGGVPVASEVAAHLDAPLDLLLVRKIGVPWQPELAMGAVIDGDRPAIVRNEETIRLAGVTDAEFESVYQSELAEIERRRRLYFADHPPAAIAGRVVIVVDDGIATGATVKAAVIGLKSKQPAKIVVAVPVAPPDAVAELEKVADEVVCPLQPRMFGAIGFFYRDFEQLTDTDVMNLLAGRS</sequence>
<evidence type="ECO:0000259" key="1">
    <source>
        <dbReference type="Pfam" id="PF00156"/>
    </source>
</evidence>
<dbReference type="Pfam" id="PF00156">
    <property type="entry name" value="Pribosyltran"/>
    <property type="match status" value="1"/>
</dbReference>
<dbReference type="InterPro" id="IPR000836">
    <property type="entry name" value="PRTase_dom"/>
</dbReference>
<dbReference type="Gene3D" id="3.40.50.2020">
    <property type="match status" value="1"/>
</dbReference>
<keyword evidence="2" id="KW-0808">Transferase</keyword>
<geneLocation type="plasmid" evidence="3">
    <name>psj05684b</name>
</geneLocation>
<evidence type="ECO:0000313" key="2">
    <source>
        <dbReference type="EMBL" id="ASY65772.1"/>
    </source>
</evidence>
<dbReference type="STRING" id="716928.GCA_000261485_03805"/>
<dbReference type="AlphaFoldDB" id="A0A249PJ57"/>
<name>A0A249PJ57_9HYPH</name>
<evidence type="ECO:0000313" key="3">
    <source>
        <dbReference type="Proteomes" id="UP000217211"/>
    </source>
</evidence>